<evidence type="ECO:0000313" key="5">
    <source>
        <dbReference type="Proteomes" id="UP000008386"/>
    </source>
</evidence>
<keyword evidence="1" id="KW-1277">Toxin-antitoxin system</keyword>
<evidence type="ECO:0000256" key="2">
    <source>
        <dbReference type="HAMAP-Rule" id="MF_00794"/>
    </source>
</evidence>
<sequence>MAKTITISDDVYRELVRIKGDKSFSEILRELLKERKGNSHVLLRIFGILNEKEYKEVKKKLKELEEEFEKWGQSLIQM</sequence>
<comment type="function">
    <text evidence="2">Possibly the antitoxin component of a toxin-antitoxin (TA) module.</text>
</comment>
<gene>
    <name evidence="4" type="ordered locus">PYCH_18830</name>
</gene>
<dbReference type="AlphaFoldDB" id="F8AID5"/>
<accession>F8AID5</accession>
<feature type="coiled-coil region" evidence="3">
    <location>
        <begin position="47"/>
        <end position="74"/>
    </location>
</feature>
<dbReference type="STRING" id="529709.PYCH_18830"/>
<proteinExistence type="inferred from homology"/>
<name>F8AID5_PYRYC</name>
<dbReference type="Proteomes" id="UP000008386">
    <property type="component" value="Chromosome"/>
</dbReference>
<evidence type="ECO:0000256" key="1">
    <source>
        <dbReference type="ARBA" id="ARBA00022649"/>
    </source>
</evidence>
<dbReference type="RefSeq" id="WP_013906593.1">
    <property type="nucleotide sequence ID" value="NC_015680.1"/>
</dbReference>
<keyword evidence="5" id="KW-1185">Reference proteome</keyword>
<dbReference type="KEGG" id="pya:PYCH_18830"/>
<dbReference type="GeneID" id="10838444"/>
<dbReference type="EMBL" id="CP002779">
    <property type="protein sequence ID" value="AEH25538.1"/>
    <property type="molecule type" value="Genomic_DNA"/>
</dbReference>
<dbReference type="HAMAP" id="MF_00794">
    <property type="entry name" value="UPF0330"/>
    <property type="match status" value="1"/>
</dbReference>
<evidence type="ECO:0000256" key="3">
    <source>
        <dbReference type="SAM" id="Coils"/>
    </source>
</evidence>
<organism evidence="4 5">
    <name type="scientific">Pyrococcus yayanosii (strain CH1 / JCM 16557)</name>
    <dbReference type="NCBI Taxonomy" id="529709"/>
    <lineage>
        <taxon>Archaea</taxon>
        <taxon>Methanobacteriati</taxon>
        <taxon>Methanobacteriota</taxon>
        <taxon>Thermococci</taxon>
        <taxon>Thermococcales</taxon>
        <taxon>Thermococcaceae</taxon>
        <taxon>Pyrococcus</taxon>
    </lineage>
</organism>
<dbReference type="Pfam" id="PF02697">
    <property type="entry name" value="VAPB_antitox"/>
    <property type="match status" value="1"/>
</dbReference>
<dbReference type="InterPro" id="IPR003847">
    <property type="entry name" value="Put_antitoxin"/>
</dbReference>
<keyword evidence="3" id="KW-0175">Coiled coil</keyword>
<comment type="similarity">
    <text evidence="2">Belongs to the UPF0330 family.</text>
</comment>
<dbReference type="HOGENOM" id="CLU_170073_3_0_2"/>
<evidence type="ECO:0000313" key="4">
    <source>
        <dbReference type="EMBL" id="AEH25538.1"/>
    </source>
</evidence>
<protein>
    <recommendedName>
        <fullName evidence="2">Putative antitoxin PYCH_18830</fullName>
    </recommendedName>
</protein>
<reference evidence="4 5" key="1">
    <citation type="journal article" date="2011" name="J. Bacteriol.">
        <title>Complete genome sequence of the obligate piezophilic hyperthermophilic archaeon Pyrococcus yayanosii CH1.</title>
        <authorList>
            <person name="Jun X."/>
            <person name="Lupeng L."/>
            <person name="Minjuan X."/>
            <person name="Oger P."/>
            <person name="Fengping W."/>
            <person name="Jebbar M."/>
            <person name="Xiang X."/>
        </authorList>
    </citation>
    <scope>NUCLEOTIDE SEQUENCE [LARGE SCALE GENOMIC DNA]</scope>
    <source>
        <strain evidence="5">CH1 / JCM 16557</strain>
    </source>
</reference>
<dbReference type="eggNOG" id="arCOG02681">
    <property type="taxonomic scope" value="Archaea"/>
</dbReference>
<dbReference type="OrthoDB" id="85981at2157"/>